<proteinExistence type="predicted"/>
<dbReference type="PROSITE" id="PS51782">
    <property type="entry name" value="LYSM"/>
    <property type="match status" value="1"/>
</dbReference>
<feature type="domain" description="LysM" evidence="1">
    <location>
        <begin position="187"/>
        <end position="234"/>
    </location>
</feature>
<dbReference type="Pfam" id="PF19266">
    <property type="entry name" value="CIS_tube"/>
    <property type="match status" value="1"/>
</dbReference>
<evidence type="ECO:0000259" key="1">
    <source>
        <dbReference type="PROSITE" id="PS51782"/>
    </source>
</evidence>
<protein>
    <recommendedName>
        <fullName evidence="1">LysM domain-containing protein</fullName>
    </recommendedName>
</protein>
<comment type="caution">
    <text evidence="2">The sequence shown here is derived from an EMBL/GenBank/DDBJ whole genome shotgun (WGS) entry which is preliminary data.</text>
</comment>
<evidence type="ECO:0000313" key="2">
    <source>
        <dbReference type="EMBL" id="TSE09823.1"/>
    </source>
</evidence>
<dbReference type="AlphaFoldDB" id="A0A554VN82"/>
<organism evidence="2 3">
    <name type="scientific">Aquimarina algiphila</name>
    <dbReference type="NCBI Taxonomy" id="2047982"/>
    <lineage>
        <taxon>Bacteria</taxon>
        <taxon>Pseudomonadati</taxon>
        <taxon>Bacteroidota</taxon>
        <taxon>Flavobacteriia</taxon>
        <taxon>Flavobacteriales</taxon>
        <taxon>Flavobacteriaceae</taxon>
        <taxon>Aquimarina</taxon>
    </lineage>
</organism>
<dbReference type="InterPro" id="IPR018392">
    <property type="entry name" value="LysM"/>
</dbReference>
<dbReference type="OrthoDB" id="9815939at2"/>
<dbReference type="RefSeq" id="WP_143916002.1">
    <property type="nucleotide sequence ID" value="NZ_CANLFO010000001.1"/>
</dbReference>
<name>A0A554VN82_9FLAO</name>
<reference evidence="2 3" key="1">
    <citation type="submission" date="2019-07" db="EMBL/GenBank/DDBJ databases">
        <title>The draft genome sequence of Aquimarina algiphila M91.</title>
        <authorList>
            <person name="Meng X."/>
        </authorList>
    </citation>
    <scope>NUCLEOTIDE SEQUENCE [LARGE SCALE GENOMIC DNA]</scope>
    <source>
        <strain evidence="2 3">M91</strain>
    </source>
</reference>
<dbReference type="Proteomes" id="UP000318833">
    <property type="component" value="Unassembled WGS sequence"/>
</dbReference>
<sequence length="239" mass="27433">MSVLDKLRPFKLQKLKISSFDNQERTANGLDFEVMYNPESVQQNFTNKFARNPNNPLNKEDAEFTYSALSTVRMKLIFDGTNVHQYGAETIAKLALGIQKSVKDQIDYFLTNIVKVKGKLHEPPFLVLSWGKTINFNCRLASLDINYTLFDRSGHPLRAELNISFVEDDAIDEQKKKLGLESPDLTHYRMVKAGDQLPLMCQDIYGSPMYYPLVARVNKLKSFRNLTPGQEIYFPPIEK</sequence>
<gene>
    <name evidence="2" type="ORF">FOF46_07350</name>
</gene>
<accession>A0A554VN82</accession>
<dbReference type="InterPro" id="IPR045361">
    <property type="entry name" value="CIS_tube_prot_N"/>
</dbReference>
<keyword evidence="3" id="KW-1185">Reference proteome</keyword>
<evidence type="ECO:0000313" key="3">
    <source>
        <dbReference type="Proteomes" id="UP000318833"/>
    </source>
</evidence>
<dbReference type="EMBL" id="VLNR01000011">
    <property type="protein sequence ID" value="TSE09823.1"/>
    <property type="molecule type" value="Genomic_DNA"/>
</dbReference>